<feature type="coiled-coil region" evidence="2">
    <location>
        <begin position="58"/>
        <end position="85"/>
    </location>
</feature>
<dbReference type="InterPro" id="IPR013491">
    <property type="entry name" value="Tape_meas_N"/>
</dbReference>
<evidence type="ECO:0000259" key="3">
    <source>
        <dbReference type="Pfam" id="PF20155"/>
    </source>
</evidence>
<organism evidence="4">
    <name type="scientific">Siphoviridae sp. ctCQc22</name>
    <dbReference type="NCBI Taxonomy" id="2827807"/>
    <lineage>
        <taxon>Viruses</taxon>
        <taxon>Duplodnaviria</taxon>
        <taxon>Heunggongvirae</taxon>
        <taxon>Uroviricota</taxon>
        <taxon>Caudoviricetes</taxon>
    </lineage>
</organism>
<evidence type="ECO:0000313" key="4">
    <source>
        <dbReference type="EMBL" id="DAF55441.1"/>
    </source>
</evidence>
<dbReference type="GO" id="GO:0098003">
    <property type="term" value="P:viral tail assembly"/>
    <property type="evidence" value="ECO:0007669"/>
    <property type="project" value="UniProtKB-KW"/>
</dbReference>
<evidence type="ECO:0000256" key="1">
    <source>
        <dbReference type="ARBA" id="ARBA00022465"/>
    </source>
</evidence>
<evidence type="ECO:0000256" key="2">
    <source>
        <dbReference type="SAM" id="Coils"/>
    </source>
</evidence>
<feature type="coiled-coil region" evidence="2">
    <location>
        <begin position="476"/>
        <end position="541"/>
    </location>
</feature>
<dbReference type="NCBIfam" id="TIGR02675">
    <property type="entry name" value="tape_meas_nterm"/>
    <property type="match status" value="1"/>
</dbReference>
<dbReference type="Pfam" id="PF20155">
    <property type="entry name" value="TMP_3"/>
    <property type="match status" value="1"/>
</dbReference>
<keyword evidence="2" id="KW-0175">Coiled coil</keyword>
<reference evidence="4" key="1">
    <citation type="journal article" date="2021" name="Proc. Natl. Acad. Sci. U.S.A.">
        <title>A Catalog of Tens of Thousands of Viruses from Human Metagenomes Reveals Hidden Associations with Chronic Diseases.</title>
        <authorList>
            <person name="Tisza M.J."/>
            <person name="Buck C.B."/>
        </authorList>
    </citation>
    <scope>NUCLEOTIDE SEQUENCE</scope>
    <source>
        <strain evidence="4">CtCQc22</strain>
    </source>
</reference>
<proteinExistence type="predicted"/>
<feature type="domain" description="Tape measure protein N-terminal" evidence="3">
    <location>
        <begin position="106"/>
        <end position="289"/>
    </location>
</feature>
<dbReference type="EMBL" id="BK032691">
    <property type="protein sequence ID" value="DAF55441.1"/>
    <property type="molecule type" value="Genomic_DNA"/>
</dbReference>
<protein>
    <submittedName>
        <fullName evidence="4">Tail tape measure</fullName>
    </submittedName>
</protein>
<keyword evidence="1" id="KW-1245">Viral tail assembly</keyword>
<sequence length="1099" mass="117851">MAADTLTLAMRIKADVDAAVRNFKQFKAEITGVGTASDRLSAQGKAGAQGLSVLDTVTGQLNNKLKQTKTELNSVSQQLNGFKSQLLGFTAIAGVSLGAKSILLDADAMNSYQARIKLVSRTNNEAKGTFRELMDISNETGNAFKSTAELYTRVYRALGDKANSAELLQFTRTLQQMVVVSGALPEEAKSAIIQLSQGLASGTLRGEEFNSVAEQMPIFLEVLQKSLGKTRAELRKMAEDGELTPQLILSATKEAAAEIEKQYESMPLTIGRAGAHFGNAWTEYLNKTDNAISLTATVAAAITGLANNLDLFGNVALVVAAVAASRFVAGMVQSAVAMARNAAVTAASNNTLVARAAIEVKAAQASVAMAASTDRATLATERLALANRNLAVAMRAATFSGLGQSLLALAGGPIGLAITAIFGLYAAYEYIKGKEAELDAQYQQTANSIQSNIEKTQSLIQARKELGEIGGFSERVSQVETNNKAIEEAKAQLDELIKRRDELHKRMMSDSFGGFVDLDKLNEANARIKVLTATTDELSEKTGELADINQAQLTAAFNAAMEAGGEFAERLKNLGGLEAAETQEELKKAIKSAEEQMQSMSGELTQTEKKLRNELTQATMTATEQLENMKQAFIALSKQAGNAASEMDPFIARINMMINLNKQIEQAKQNKKNESWLDRLKDRAATAGMGTAQKIMYDAEKEGLNDEQRKLAAQYAAKIEAGEKAKKSARSSKTPKYDAAEKNQALNIQYLRLTGQEVKANLADIEGRYNKLIAEFTKHSNVDGINLIKKILPLEQAKAQVDGVQNEINRLYQNQSTQEQRIQAQVQVGLISHFEGQERLKEVYAATVTELEKQIPVLERLAQMPGAQGQEAAIMLEDMKLKIAELKTAGDELTKAFKEGLTQGIQTSLMGLAQGTMTLKDAVKNLALTIINAMAQIAAQQLALQASNAISGWLGLAGGAAGASVTAATGGYIRGPGTGTSDSIPARLSDGEYVVRAAMVSHYGVDFLHALNRGQLRKFSQGGLVSTPRMPSYPEPGLSDSLRDGRAGSQVIASPVNIQQTLAVDSAELFTAGLKTNEGIKAVITMLRANKQTVKDALN</sequence>
<accession>A0A8S5SWQ4</accession>
<name>A0A8S5SWQ4_9CAUD</name>
<keyword evidence="1" id="KW-1188">Viral release from host cell</keyword>
<feature type="coiled-coil region" evidence="2">
    <location>
        <begin position="579"/>
        <end position="677"/>
    </location>
</feature>